<evidence type="ECO:0000256" key="7">
    <source>
        <dbReference type="SAM" id="Phobius"/>
    </source>
</evidence>
<comment type="caution">
    <text evidence="8">The sequence shown here is derived from an EMBL/GenBank/DDBJ whole genome shotgun (WGS) entry which is preliminary data.</text>
</comment>
<protein>
    <submittedName>
        <fullName evidence="8">Aromatic acid exporter family protein</fullName>
    </submittedName>
</protein>
<keyword evidence="4 7" id="KW-1133">Transmembrane helix</keyword>
<evidence type="ECO:0000313" key="9">
    <source>
        <dbReference type="Proteomes" id="UP001596044"/>
    </source>
</evidence>
<sequence length="354" mass="40274">MVFGARVWKTGIAVTLALYISMWLDFSPPVIAAVAAIFAVQPSIYRSWRYFLEQLQTNVLGAVLALLAGTFFSNNVIAVGIVCILVILLCLRMRMEETIGLTLVTVVAVMEASADWKFAVNRFLLSLIGIGCAFLINVLFFPPKPKEQFAAQIQTAFSKMSLLLRTVISNEMKETVFRDEKVALEGALRALADKFKLMEEEVKKLKRSSFTSIRHLVIYKQKLLAMHKGLEVLEAVEEHYFQAARTPEINHFFDDHVERLIKFHEHVLLKFDDKLKADCSEGMGIEEENERFMSNLIGSYQERPSGMLRLSIVAAALYDYGHQIARLDKLVEHIHRGDEEKVPFDTLLKSMRLK</sequence>
<feature type="transmembrane region" description="Helical" evidence="7">
    <location>
        <begin position="12"/>
        <end position="39"/>
    </location>
</feature>
<comment type="subcellular location">
    <subcellularLocation>
        <location evidence="1">Cell membrane</location>
        <topology evidence="1">Multi-pass membrane protein</topology>
    </subcellularLocation>
</comment>
<keyword evidence="2" id="KW-1003">Cell membrane</keyword>
<dbReference type="RefSeq" id="WP_270880178.1">
    <property type="nucleotide sequence ID" value="NZ_JAQFVF010000030.1"/>
</dbReference>
<gene>
    <name evidence="8" type="ORF">ACFPOG_24370</name>
</gene>
<organism evidence="8 9">
    <name type="scientific">Paenibacillus aestuarii</name>
    <dbReference type="NCBI Taxonomy" id="516965"/>
    <lineage>
        <taxon>Bacteria</taxon>
        <taxon>Bacillati</taxon>
        <taxon>Bacillota</taxon>
        <taxon>Bacilli</taxon>
        <taxon>Bacillales</taxon>
        <taxon>Paenibacillaceae</taxon>
        <taxon>Paenibacillus</taxon>
    </lineage>
</organism>
<keyword evidence="9" id="KW-1185">Reference proteome</keyword>
<name>A0ABW0KE76_9BACL</name>
<evidence type="ECO:0000256" key="4">
    <source>
        <dbReference type="ARBA" id="ARBA00022989"/>
    </source>
</evidence>
<accession>A0ABW0KE76</accession>
<proteinExistence type="predicted"/>
<evidence type="ECO:0000313" key="8">
    <source>
        <dbReference type="EMBL" id="MFC5451377.1"/>
    </source>
</evidence>
<feature type="coiled-coil region" evidence="6">
    <location>
        <begin position="181"/>
        <end position="208"/>
    </location>
</feature>
<dbReference type="PANTHER" id="PTHR30509">
    <property type="entry name" value="P-HYDROXYBENZOIC ACID EFFLUX PUMP SUBUNIT-RELATED"/>
    <property type="match status" value="1"/>
</dbReference>
<dbReference type="InterPro" id="IPR010343">
    <property type="entry name" value="ArAE_1"/>
</dbReference>
<dbReference type="Proteomes" id="UP001596044">
    <property type="component" value="Unassembled WGS sequence"/>
</dbReference>
<dbReference type="EMBL" id="JBHSMJ010000032">
    <property type="protein sequence ID" value="MFC5451377.1"/>
    <property type="molecule type" value="Genomic_DNA"/>
</dbReference>
<evidence type="ECO:0000256" key="1">
    <source>
        <dbReference type="ARBA" id="ARBA00004651"/>
    </source>
</evidence>
<keyword evidence="5 7" id="KW-0472">Membrane</keyword>
<keyword evidence="6" id="KW-0175">Coiled coil</keyword>
<feature type="transmembrane region" description="Helical" evidence="7">
    <location>
        <begin position="122"/>
        <end position="141"/>
    </location>
</feature>
<keyword evidence="3 7" id="KW-0812">Transmembrane</keyword>
<evidence type="ECO:0000256" key="2">
    <source>
        <dbReference type="ARBA" id="ARBA00022475"/>
    </source>
</evidence>
<dbReference type="Pfam" id="PF06081">
    <property type="entry name" value="ArAE_1"/>
    <property type="match status" value="1"/>
</dbReference>
<evidence type="ECO:0000256" key="3">
    <source>
        <dbReference type="ARBA" id="ARBA00022692"/>
    </source>
</evidence>
<dbReference type="PANTHER" id="PTHR30509:SF27">
    <property type="entry name" value="UPF0421 PROTEIN YGAE"/>
    <property type="match status" value="1"/>
</dbReference>
<evidence type="ECO:0000256" key="6">
    <source>
        <dbReference type="SAM" id="Coils"/>
    </source>
</evidence>
<reference evidence="9" key="1">
    <citation type="journal article" date="2019" name="Int. J. Syst. Evol. Microbiol.">
        <title>The Global Catalogue of Microorganisms (GCM) 10K type strain sequencing project: providing services to taxonomists for standard genome sequencing and annotation.</title>
        <authorList>
            <consortium name="The Broad Institute Genomics Platform"/>
            <consortium name="The Broad Institute Genome Sequencing Center for Infectious Disease"/>
            <person name="Wu L."/>
            <person name="Ma J."/>
        </authorList>
    </citation>
    <scope>NUCLEOTIDE SEQUENCE [LARGE SCALE GENOMIC DNA]</scope>
    <source>
        <strain evidence="9">KACC 11904</strain>
    </source>
</reference>
<evidence type="ECO:0000256" key="5">
    <source>
        <dbReference type="ARBA" id="ARBA00023136"/>
    </source>
</evidence>
<feature type="transmembrane region" description="Helical" evidence="7">
    <location>
        <begin position="59"/>
        <end position="91"/>
    </location>
</feature>